<accession>A0A9X2F867</accession>
<gene>
    <name evidence="1" type="ORF">NG895_09465</name>
</gene>
<keyword evidence="1" id="KW-0540">Nuclease</keyword>
<organism evidence="1 2">
    <name type="scientific">Aeoliella straminimaris</name>
    <dbReference type="NCBI Taxonomy" id="2954799"/>
    <lineage>
        <taxon>Bacteria</taxon>
        <taxon>Pseudomonadati</taxon>
        <taxon>Planctomycetota</taxon>
        <taxon>Planctomycetia</taxon>
        <taxon>Pirellulales</taxon>
        <taxon>Lacipirellulaceae</taxon>
        <taxon>Aeoliella</taxon>
    </lineage>
</organism>
<dbReference type="EMBL" id="JAMXLR010000036">
    <property type="protein sequence ID" value="MCO6044135.1"/>
    <property type="molecule type" value="Genomic_DNA"/>
</dbReference>
<keyword evidence="1" id="KW-0378">Hydrolase</keyword>
<keyword evidence="1" id="KW-0255">Endonuclease</keyword>
<comment type="caution">
    <text evidence="1">The sequence shown here is derived from an EMBL/GenBank/DDBJ whole genome shotgun (WGS) entry which is preliminary data.</text>
</comment>
<dbReference type="GO" id="GO:0004519">
    <property type="term" value="F:endonuclease activity"/>
    <property type="evidence" value="ECO:0007669"/>
    <property type="project" value="UniProtKB-KW"/>
</dbReference>
<protein>
    <submittedName>
        <fullName evidence="1">HNH endonuclease</fullName>
    </submittedName>
</protein>
<dbReference type="AlphaFoldDB" id="A0A9X2F867"/>
<evidence type="ECO:0000313" key="2">
    <source>
        <dbReference type="Proteomes" id="UP001155241"/>
    </source>
</evidence>
<keyword evidence="2" id="KW-1185">Reference proteome</keyword>
<dbReference type="RefSeq" id="WP_252852241.1">
    <property type="nucleotide sequence ID" value="NZ_JAMXLR010000036.1"/>
</dbReference>
<evidence type="ECO:0000313" key="1">
    <source>
        <dbReference type="EMBL" id="MCO6044135.1"/>
    </source>
</evidence>
<dbReference type="Proteomes" id="UP001155241">
    <property type="component" value="Unassembled WGS sequence"/>
</dbReference>
<reference evidence="1" key="1">
    <citation type="submission" date="2022-06" db="EMBL/GenBank/DDBJ databases">
        <title>Aeoliella straminimaris, a novel planctomycete from sediments.</title>
        <authorList>
            <person name="Vitorino I.R."/>
            <person name="Lage O.M."/>
        </authorList>
    </citation>
    <scope>NUCLEOTIDE SEQUENCE</scope>
    <source>
        <strain evidence="1">ICT_H6.2</strain>
    </source>
</reference>
<sequence length="351" mass="39246">MNEKICIYCKEPFDPSRGEGDHVLPIALFGEFAGDVRFRGCCTACNNSFGVYEQILMQATSLGYLRQFAPVRRRGRSPGTRQRGAKGSKAPQHTVRAFGYGQLVSPLTDPRQVQPKDQITICDEAGIEHHVQLFEGMTAGQLKARIRKLGIGNVSSVFCSVTERLAEVFRRLVKEVFPTLTYKALPDTEVGKSTVPGRISFEFSADADRAIGKMAFHYYLTHNQRGYDGSEREFSAIRQYLRHGGNPDSFFGQPGPEFRMPFGEDASGVVWTPSNWCHVLLAYEVEKQIVVYMRLFAGPDHIGEEYQVTLGSIAGKLILPSGIWGHAYLRDDSRADRYDGHVEAVEPERLA</sequence>
<name>A0A9X2F867_9BACT</name>
<proteinExistence type="predicted"/>